<dbReference type="InterPro" id="IPR035500">
    <property type="entry name" value="NHR-like_dom_sf"/>
</dbReference>
<dbReference type="GO" id="GO:0000122">
    <property type="term" value="P:negative regulation of transcription by RNA polymerase II"/>
    <property type="evidence" value="ECO:0007669"/>
    <property type="project" value="TreeGrafter"/>
</dbReference>
<keyword evidence="2" id="KW-0863">Zinc-finger</keyword>
<evidence type="ECO:0000256" key="8">
    <source>
        <dbReference type="ARBA" id="ARBA00023242"/>
    </source>
</evidence>
<dbReference type="GO" id="GO:0000978">
    <property type="term" value="F:RNA polymerase II cis-regulatory region sequence-specific DNA binding"/>
    <property type="evidence" value="ECO:0007669"/>
    <property type="project" value="TreeGrafter"/>
</dbReference>
<evidence type="ECO:0000256" key="3">
    <source>
        <dbReference type="ARBA" id="ARBA00022833"/>
    </source>
</evidence>
<proteinExistence type="predicted"/>
<keyword evidence="11" id="KW-1185">Reference proteome</keyword>
<dbReference type="GO" id="GO:0004879">
    <property type="term" value="F:nuclear receptor activity"/>
    <property type="evidence" value="ECO:0007669"/>
    <property type="project" value="TreeGrafter"/>
</dbReference>
<evidence type="ECO:0000256" key="6">
    <source>
        <dbReference type="ARBA" id="ARBA00023163"/>
    </source>
</evidence>
<evidence type="ECO:0000256" key="2">
    <source>
        <dbReference type="ARBA" id="ARBA00022771"/>
    </source>
</evidence>
<keyword evidence="1" id="KW-0479">Metal-binding</keyword>
<sequence>MSDEAVKIRRALIKKKRRLVQFQSTSPNPGLTEEQRLLVEQLAEAQKMTFDSNFAHFNNFRVYRPGVTDRENIDRIQEHLALTLMSHIEAERQSQEYRFLFAKIMECLTEMRTVSDEHSKQVLHIWDIQPGYTPLLLEVFSKVNDE</sequence>
<keyword evidence="3" id="KW-0862">Zinc</keyword>
<evidence type="ECO:0000313" key="10">
    <source>
        <dbReference type="EMBL" id="PIO25715.1"/>
    </source>
</evidence>
<reference evidence="11" key="1">
    <citation type="journal article" date="2017" name="Nat. Commun.">
        <title>The North American bullfrog draft genome provides insight into hormonal regulation of long noncoding RNA.</title>
        <authorList>
            <person name="Hammond S.A."/>
            <person name="Warren R.L."/>
            <person name="Vandervalk B.P."/>
            <person name="Kucuk E."/>
            <person name="Khan H."/>
            <person name="Gibb E.A."/>
            <person name="Pandoh P."/>
            <person name="Kirk H."/>
            <person name="Zhao Y."/>
            <person name="Jones M."/>
            <person name="Mungall A.J."/>
            <person name="Coope R."/>
            <person name="Pleasance S."/>
            <person name="Moore R.A."/>
            <person name="Holt R.A."/>
            <person name="Round J.M."/>
            <person name="Ohora S."/>
            <person name="Walle B.V."/>
            <person name="Veldhoen N."/>
            <person name="Helbing C.C."/>
            <person name="Birol I."/>
        </authorList>
    </citation>
    <scope>NUCLEOTIDE SEQUENCE [LARGE SCALE GENOMIC DNA]</scope>
</reference>
<accession>A0A2G9RD76</accession>
<dbReference type="EMBL" id="KV950360">
    <property type="protein sequence ID" value="PIO25715.1"/>
    <property type="molecule type" value="Genomic_DNA"/>
</dbReference>
<dbReference type="GO" id="GO:0008270">
    <property type="term" value="F:zinc ion binding"/>
    <property type="evidence" value="ECO:0007669"/>
    <property type="project" value="UniProtKB-KW"/>
</dbReference>
<keyword evidence="7" id="KW-0675">Receptor</keyword>
<keyword evidence="5" id="KW-0238">DNA-binding</keyword>
<evidence type="ECO:0000256" key="4">
    <source>
        <dbReference type="ARBA" id="ARBA00023015"/>
    </source>
</evidence>
<dbReference type="Pfam" id="PF00104">
    <property type="entry name" value="Hormone_recep"/>
    <property type="match status" value="1"/>
</dbReference>
<keyword evidence="6" id="KW-0804">Transcription</keyword>
<dbReference type="Gene3D" id="1.10.565.10">
    <property type="entry name" value="Retinoid X Receptor"/>
    <property type="match status" value="1"/>
</dbReference>
<keyword evidence="4" id="KW-0805">Transcription regulation</keyword>
<evidence type="ECO:0000313" key="11">
    <source>
        <dbReference type="Proteomes" id="UP000228934"/>
    </source>
</evidence>
<dbReference type="AlphaFoldDB" id="A0A2G9RD76"/>
<dbReference type="PANTHER" id="PTHR24082:SF39">
    <property type="entry name" value="NUCLEAR RECEPTOR SUBFAMILY 1 GROUP I MEMBER 2"/>
    <property type="match status" value="1"/>
</dbReference>
<dbReference type="InterPro" id="IPR000536">
    <property type="entry name" value="Nucl_hrmn_rcpt_lig-bd"/>
</dbReference>
<dbReference type="GO" id="GO:0045944">
    <property type="term" value="P:positive regulation of transcription by RNA polymerase II"/>
    <property type="evidence" value="ECO:0007669"/>
    <property type="project" value="TreeGrafter"/>
</dbReference>
<evidence type="ECO:0000259" key="9">
    <source>
        <dbReference type="Pfam" id="PF00104"/>
    </source>
</evidence>
<dbReference type="GO" id="GO:0030154">
    <property type="term" value="P:cell differentiation"/>
    <property type="evidence" value="ECO:0007669"/>
    <property type="project" value="TreeGrafter"/>
</dbReference>
<dbReference type="Proteomes" id="UP000228934">
    <property type="component" value="Unassembled WGS sequence"/>
</dbReference>
<feature type="domain" description="NR LBD" evidence="9">
    <location>
        <begin position="68"/>
        <end position="122"/>
    </location>
</feature>
<name>A0A2G9RD76_AQUCT</name>
<dbReference type="OrthoDB" id="6355676at2759"/>
<dbReference type="PANTHER" id="PTHR24082">
    <property type="entry name" value="NUCLEAR HORMONE RECEPTOR"/>
    <property type="match status" value="1"/>
</dbReference>
<protein>
    <recommendedName>
        <fullName evidence="9">NR LBD domain-containing protein</fullName>
    </recommendedName>
</protein>
<organism evidence="10 11">
    <name type="scientific">Aquarana catesbeiana</name>
    <name type="common">American bullfrog</name>
    <name type="synonym">Rana catesbeiana</name>
    <dbReference type="NCBI Taxonomy" id="8400"/>
    <lineage>
        <taxon>Eukaryota</taxon>
        <taxon>Metazoa</taxon>
        <taxon>Chordata</taxon>
        <taxon>Craniata</taxon>
        <taxon>Vertebrata</taxon>
        <taxon>Euteleostomi</taxon>
        <taxon>Amphibia</taxon>
        <taxon>Batrachia</taxon>
        <taxon>Anura</taxon>
        <taxon>Neobatrachia</taxon>
        <taxon>Ranoidea</taxon>
        <taxon>Ranidae</taxon>
        <taxon>Aquarana</taxon>
    </lineage>
</organism>
<evidence type="ECO:0000256" key="7">
    <source>
        <dbReference type="ARBA" id="ARBA00023170"/>
    </source>
</evidence>
<gene>
    <name evidence="10" type="ORF">AB205_0164430</name>
</gene>
<dbReference type="InterPro" id="IPR050234">
    <property type="entry name" value="Nuclear_hormone_rcpt_NR1"/>
</dbReference>
<evidence type="ECO:0000256" key="5">
    <source>
        <dbReference type="ARBA" id="ARBA00023125"/>
    </source>
</evidence>
<evidence type="ECO:0000256" key="1">
    <source>
        <dbReference type="ARBA" id="ARBA00022723"/>
    </source>
</evidence>
<dbReference type="SUPFAM" id="SSF48508">
    <property type="entry name" value="Nuclear receptor ligand-binding domain"/>
    <property type="match status" value="1"/>
</dbReference>
<keyword evidence="8" id="KW-0539">Nucleus</keyword>